<dbReference type="NCBIfam" id="NF003121">
    <property type="entry name" value="PRK04038.1"/>
    <property type="match status" value="1"/>
</dbReference>
<dbReference type="VEuPathDB" id="AmoebaDB:NF0030550"/>
<dbReference type="OrthoDB" id="748094at2759"/>
<evidence type="ECO:0000256" key="4">
    <source>
        <dbReference type="RuleBase" id="RU003485"/>
    </source>
</evidence>
<name>A0A6A5BWX4_NAEFO</name>
<comment type="similarity">
    <text evidence="1 4">Belongs to the universal ribosomal protein uS19 family.</text>
</comment>
<proteinExistence type="inferred from homology"/>
<dbReference type="PIRSF" id="PIRSF002144">
    <property type="entry name" value="Ribosomal_S19"/>
    <property type="match status" value="1"/>
</dbReference>
<dbReference type="GO" id="GO:0006412">
    <property type="term" value="P:translation"/>
    <property type="evidence" value="ECO:0007669"/>
    <property type="project" value="InterPro"/>
</dbReference>
<dbReference type="HAMAP" id="MF_00531">
    <property type="entry name" value="Ribosomal_uS19"/>
    <property type="match status" value="1"/>
</dbReference>
<dbReference type="InterPro" id="IPR023575">
    <property type="entry name" value="Ribosomal_uS19_SF"/>
</dbReference>
<dbReference type="PANTHER" id="PTHR11880:SF53">
    <property type="entry name" value="SMALL RIBOSOMAL SUBUNIT PROTEIN US19U-RELATED"/>
    <property type="match status" value="1"/>
</dbReference>
<organism evidence="5 6">
    <name type="scientific">Naegleria fowleri</name>
    <name type="common">Brain eating amoeba</name>
    <dbReference type="NCBI Taxonomy" id="5763"/>
    <lineage>
        <taxon>Eukaryota</taxon>
        <taxon>Discoba</taxon>
        <taxon>Heterolobosea</taxon>
        <taxon>Tetramitia</taxon>
        <taxon>Eutetramitia</taxon>
        <taxon>Vahlkampfiidae</taxon>
        <taxon>Naegleria</taxon>
    </lineage>
</organism>
<gene>
    <name evidence="5" type="ORF">FDP41_003147</name>
</gene>
<protein>
    <recommendedName>
        <fullName evidence="7">40S ribosomal protein S15</fullName>
    </recommendedName>
</protein>
<dbReference type="GO" id="GO:0003735">
    <property type="term" value="F:structural constituent of ribosome"/>
    <property type="evidence" value="ECO:0007669"/>
    <property type="project" value="InterPro"/>
</dbReference>
<evidence type="ECO:0000256" key="3">
    <source>
        <dbReference type="ARBA" id="ARBA00023274"/>
    </source>
</evidence>
<evidence type="ECO:0008006" key="7">
    <source>
        <dbReference type="Google" id="ProtNLM"/>
    </source>
</evidence>
<dbReference type="SUPFAM" id="SSF54570">
    <property type="entry name" value="Ribosomal protein S19"/>
    <property type="match status" value="1"/>
</dbReference>
<dbReference type="PROSITE" id="PS00323">
    <property type="entry name" value="RIBOSOMAL_S19"/>
    <property type="match status" value="1"/>
</dbReference>
<dbReference type="GeneID" id="68110365"/>
<dbReference type="VEuPathDB" id="AmoebaDB:FDP41_003147"/>
<dbReference type="AlphaFoldDB" id="A0A6A5BWX4"/>
<evidence type="ECO:0000256" key="2">
    <source>
        <dbReference type="ARBA" id="ARBA00022980"/>
    </source>
</evidence>
<dbReference type="Proteomes" id="UP000444721">
    <property type="component" value="Unassembled WGS sequence"/>
</dbReference>
<keyword evidence="6" id="KW-1185">Reference proteome</keyword>
<dbReference type="PRINTS" id="PR00975">
    <property type="entry name" value="RIBOSOMALS19"/>
</dbReference>
<dbReference type="GO" id="GO:0000028">
    <property type="term" value="P:ribosomal small subunit assembly"/>
    <property type="evidence" value="ECO:0007669"/>
    <property type="project" value="TreeGrafter"/>
</dbReference>
<evidence type="ECO:0000313" key="6">
    <source>
        <dbReference type="Proteomes" id="UP000444721"/>
    </source>
</evidence>
<dbReference type="GO" id="GO:0003723">
    <property type="term" value="F:RNA binding"/>
    <property type="evidence" value="ECO:0007669"/>
    <property type="project" value="InterPro"/>
</dbReference>
<comment type="caution">
    <text evidence="5">The sequence shown here is derived from an EMBL/GenBank/DDBJ whole genome shotgun (WGS) entry which is preliminary data.</text>
</comment>
<dbReference type="InterPro" id="IPR005713">
    <property type="entry name" value="Ribosomal_uS19_euk/arc"/>
</dbReference>
<dbReference type="Gene3D" id="3.30.860.10">
    <property type="entry name" value="30s Ribosomal Protein S19, Chain A"/>
    <property type="match status" value="1"/>
</dbReference>
<keyword evidence="2 4" id="KW-0689">Ribosomal protein</keyword>
<dbReference type="InterPro" id="IPR002222">
    <property type="entry name" value="Ribosomal_uS19"/>
</dbReference>
<dbReference type="NCBIfam" id="TIGR01025">
    <property type="entry name" value="uS19_arch"/>
    <property type="match status" value="1"/>
</dbReference>
<keyword evidence="3 4" id="KW-0687">Ribonucleoprotein</keyword>
<sequence length="141" mass="15791">MATEKHSFKVFTYRGHGLEALTKMENDELKNLFTSAIRRRISKGVSKKYKTLIEKAQKKRDSAPYGEKPDAVKTHLRDMIILPSMVGTIIGVYNGKDYVSVEIKPEMIGMKLADFSLTYKPVKHGKPGIGATSSSKFVPLK</sequence>
<evidence type="ECO:0000313" key="5">
    <source>
        <dbReference type="EMBL" id="KAF0977825.1"/>
    </source>
</evidence>
<dbReference type="EMBL" id="VFQX01000033">
    <property type="protein sequence ID" value="KAF0977825.1"/>
    <property type="molecule type" value="Genomic_DNA"/>
</dbReference>
<dbReference type="GO" id="GO:0022627">
    <property type="term" value="C:cytosolic small ribosomal subunit"/>
    <property type="evidence" value="ECO:0007669"/>
    <property type="project" value="TreeGrafter"/>
</dbReference>
<dbReference type="PANTHER" id="PTHR11880">
    <property type="entry name" value="RIBOSOMAL PROTEIN S19P FAMILY MEMBER"/>
    <property type="match status" value="1"/>
</dbReference>
<dbReference type="OMA" id="KTHCRDM"/>
<accession>A0A6A5BWX4</accession>
<dbReference type="VEuPathDB" id="AmoebaDB:NfTy_059250"/>
<dbReference type="InterPro" id="IPR020934">
    <property type="entry name" value="Ribosomal_uS19_CS"/>
</dbReference>
<dbReference type="RefSeq" id="XP_044562538.1">
    <property type="nucleotide sequence ID" value="XM_044706419.1"/>
</dbReference>
<dbReference type="Pfam" id="PF00203">
    <property type="entry name" value="Ribosomal_S19"/>
    <property type="match status" value="1"/>
</dbReference>
<evidence type="ECO:0000256" key="1">
    <source>
        <dbReference type="ARBA" id="ARBA00007345"/>
    </source>
</evidence>
<dbReference type="FunFam" id="3.30.860.10:FF:000002">
    <property type="entry name" value="40S ribosomal protein S15"/>
    <property type="match status" value="1"/>
</dbReference>
<reference evidence="5 6" key="1">
    <citation type="journal article" date="2019" name="Sci. Rep.">
        <title>Nanopore sequencing improves the draft genome of the human pathogenic amoeba Naegleria fowleri.</title>
        <authorList>
            <person name="Liechti N."/>
            <person name="Schurch N."/>
            <person name="Bruggmann R."/>
            <person name="Wittwer M."/>
        </authorList>
    </citation>
    <scope>NUCLEOTIDE SEQUENCE [LARGE SCALE GENOMIC DNA]</scope>
    <source>
        <strain evidence="5 6">ATCC 30894</strain>
    </source>
</reference>